<proteinExistence type="predicted"/>
<gene>
    <name evidence="1" type="ORF">EUGRSUZ_E01338</name>
</gene>
<dbReference type="AlphaFoldDB" id="A0A059C3Y3"/>
<sequence length="98" mass="11731">MKLQNQEALMLRTSSRWKRESQDNLVPSSVRRRPSFAPKTLTSCDHPFYTMRLHQSCTEHCNYKKSRHHFCANLLTLKRKLNDKEVPKHQDQTQSYRT</sequence>
<dbReference type="EMBL" id="KK198757">
    <property type="protein sequence ID" value="KCW72896.1"/>
    <property type="molecule type" value="Genomic_DNA"/>
</dbReference>
<dbReference type="InParanoid" id="A0A059C3Y3"/>
<dbReference type="Gramene" id="KCW72896">
    <property type="protein sequence ID" value="KCW72896"/>
    <property type="gene ID" value="EUGRSUZ_E01338"/>
</dbReference>
<organism evidence="1">
    <name type="scientific">Eucalyptus grandis</name>
    <name type="common">Flooded gum</name>
    <dbReference type="NCBI Taxonomy" id="71139"/>
    <lineage>
        <taxon>Eukaryota</taxon>
        <taxon>Viridiplantae</taxon>
        <taxon>Streptophyta</taxon>
        <taxon>Embryophyta</taxon>
        <taxon>Tracheophyta</taxon>
        <taxon>Spermatophyta</taxon>
        <taxon>Magnoliopsida</taxon>
        <taxon>eudicotyledons</taxon>
        <taxon>Gunneridae</taxon>
        <taxon>Pentapetalae</taxon>
        <taxon>rosids</taxon>
        <taxon>malvids</taxon>
        <taxon>Myrtales</taxon>
        <taxon>Myrtaceae</taxon>
        <taxon>Myrtoideae</taxon>
        <taxon>Eucalypteae</taxon>
        <taxon>Eucalyptus</taxon>
    </lineage>
</organism>
<reference evidence="1" key="1">
    <citation type="submission" date="2013-07" db="EMBL/GenBank/DDBJ databases">
        <title>The genome of Eucalyptus grandis.</title>
        <authorList>
            <person name="Schmutz J."/>
            <person name="Hayes R."/>
            <person name="Myburg A."/>
            <person name="Tuskan G."/>
            <person name="Grattapaglia D."/>
            <person name="Rokhsar D.S."/>
        </authorList>
    </citation>
    <scope>NUCLEOTIDE SEQUENCE</scope>
    <source>
        <tissue evidence="1">Leaf extractions</tissue>
    </source>
</reference>
<evidence type="ECO:0000313" key="1">
    <source>
        <dbReference type="EMBL" id="KCW72896.1"/>
    </source>
</evidence>
<protein>
    <submittedName>
        <fullName evidence="1">Uncharacterized protein</fullName>
    </submittedName>
</protein>
<name>A0A059C3Y3_EUCGR</name>
<accession>A0A059C3Y3</accession>